<dbReference type="eggNOG" id="ENOG5032XGV">
    <property type="taxonomic scope" value="Bacteria"/>
</dbReference>
<evidence type="ECO:0000313" key="1">
    <source>
        <dbReference type="EMBL" id="ADB40911.1"/>
    </source>
</evidence>
<organism evidence="1 2">
    <name type="scientific">Spirosoma linguale (strain ATCC 33905 / DSM 74 / LMG 10896 / Claus 1)</name>
    <dbReference type="NCBI Taxonomy" id="504472"/>
    <lineage>
        <taxon>Bacteria</taxon>
        <taxon>Pseudomonadati</taxon>
        <taxon>Bacteroidota</taxon>
        <taxon>Cytophagia</taxon>
        <taxon>Cytophagales</taxon>
        <taxon>Cytophagaceae</taxon>
        <taxon>Spirosoma</taxon>
    </lineage>
</organism>
<proteinExistence type="predicted"/>
<evidence type="ECO:0000313" key="2">
    <source>
        <dbReference type="Proteomes" id="UP000002028"/>
    </source>
</evidence>
<dbReference type="HOGENOM" id="CLU_1165244_0_0_10"/>
<dbReference type="Proteomes" id="UP000002028">
    <property type="component" value="Chromosome"/>
</dbReference>
<dbReference type="RefSeq" id="WP_012929412.1">
    <property type="nucleotide sequence ID" value="NC_013730.1"/>
</dbReference>
<protein>
    <submittedName>
        <fullName evidence="1">Uncharacterized protein</fullName>
    </submittedName>
</protein>
<keyword evidence="2" id="KW-1185">Reference proteome</keyword>
<dbReference type="AlphaFoldDB" id="D2QRK6"/>
<accession>D2QRK6</accession>
<gene>
    <name evidence="1" type="ordered locus">Slin_4933</name>
</gene>
<name>D2QRK6_SPILD</name>
<dbReference type="EMBL" id="CP001769">
    <property type="protein sequence ID" value="ADB40911.1"/>
    <property type="molecule type" value="Genomic_DNA"/>
</dbReference>
<sequence length="238" mass="27900">MDIAIFLTGTIKPYNVPNLKRVDPLEREQDYYNSIKKWLLLGFPIVFVENSNYDSALIESLLSAHKECEYLKFEGKVSHLGKSHGEAEIVSFAFKNSKLIKECNTIIKSSGRQYIKNAVKILEDYQPRELYVISWLKRYLQYADSRFFIANKEFYLNYFLDELTFIDESKSIYFEHALARAIHKSMAEGKRWALPKEYPICEGISGTENFEYKRNIFSVIKGNLIIKLTNRLLKNDYL</sequence>
<reference evidence="1 2" key="1">
    <citation type="journal article" date="2010" name="Stand. Genomic Sci.">
        <title>Complete genome sequence of Spirosoma linguale type strain (1).</title>
        <authorList>
            <person name="Lail K."/>
            <person name="Sikorski J."/>
            <person name="Saunders E."/>
            <person name="Lapidus A."/>
            <person name="Glavina Del Rio T."/>
            <person name="Copeland A."/>
            <person name="Tice H."/>
            <person name="Cheng J.-F."/>
            <person name="Lucas S."/>
            <person name="Nolan M."/>
            <person name="Bruce D."/>
            <person name="Goodwin L."/>
            <person name="Pitluck S."/>
            <person name="Ivanova N."/>
            <person name="Mavromatis K."/>
            <person name="Ovchinnikova G."/>
            <person name="Pati A."/>
            <person name="Chen A."/>
            <person name="Palaniappan K."/>
            <person name="Land M."/>
            <person name="Hauser L."/>
            <person name="Chang Y.-J."/>
            <person name="Jeffries C.D."/>
            <person name="Chain P."/>
            <person name="Brettin T."/>
            <person name="Detter J.C."/>
            <person name="Schuetze A."/>
            <person name="Rohde M."/>
            <person name="Tindall B.J."/>
            <person name="Goeker M."/>
            <person name="Bristow J."/>
            <person name="Eisen J.A."/>
            <person name="Markowitz V."/>
            <person name="Hugenholtz P."/>
            <person name="Kyrpides N.C."/>
            <person name="Klenk H.-P."/>
            <person name="Chen F."/>
        </authorList>
    </citation>
    <scope>NUCLEOTIDE SEQUENCE [LARGE SCALE GENOMIC DNA]</scope>
    <source>
        <strain evidence="2">ATCC 33905 / DSM 74 / LMG 10896 / Claus 1</strain>
    </source>
</reference>
<dbReference type="KEGG" id="sli:Slin_4933"/>
<dbReference type="STRING" id="504472.Slin_4933"/>